<dbReference type="InterPro" id="IPR013096">
    <property type="entry name" value="Cupin_2"/>
</dbReference>
<comment type="caution">
    <text evidence="6">The sequence shown here is derived from an EMBL/GenBank/DDBJ whole genome shotgun (WGS) entry which is preliminary data.</text>
</comment>
<dbReference type="Gene3D" id="3.40.50.1110">
    <property type="entry name" value="SGNH hydrolase"/>
    <property type="match status" value="1"/>
</dbReference>
<dbReference type="EMBL" id="JAOVZO020000023">
    <property type="protein sequence ID" value="MDC8015949.1"/>
    <property type="molecule type" value="Genomic_DNA"/>
</dbReference>
<comment type="similarity">
    <text evidence="1">Belongs to the 'GDSL' lipolytic enzyme family.</text>
</comment>
<dbReference type="InterPro" id="IPR036514">
    <property type="entry name" value="SGNH_hydro_sf"/>
</dbReference>
<feature type="chain" id="PRO_5040730362" evidence="3">
    <location>
        <begin position="19"/>
        <end position="368"/>
    </location>
</feature>
<dbReference type="CDD" id="cd01821">
    <property type="entry name" value="Rhamnogalacturan_acetylesterase_like"/>
    <property type="match status" value="1"/>
</dbReference>
<keyword evidence="2" id="KW-0378">Hydrolase</keyword>
<feature type="domain" description="SGNH hydrolase-type esterase" evidence="5">
    <location>
        <begin position="30"/>
        <end position="198"/>
    </location>
</feature>
<accession>A0A9X3YQ56</accession>
<evidence type="ECO:0000259" key="4">
    <source>
        <dbReference type="Pfam" id="PF07883"/>
    </source>
</evidence>
<dbReference type="InterPro" id="IPR013830">
    <property type="entry name" value="SGNH_hydro"/>
</dbReference>
<dbReference type="Pfam" id="PF13472">
    <property type="entry name" value="Lipase_GDSL_2"/>
    <property type="match status" value="1"/>
</dbReference>
<dbReference type="SUPFAM" id="SSF52266">
    <property type="entry name" value="SGNH hydrolase"/>
    <property type="match status" value="1"/>
</dbReference>
<evidence type="ECO:0000259" key="5">
    <source>
        <dbReference type="Pfam" id="PF13472"/>
    </source>
</evidence>
<evidence type="ECO:0000256" key="2">
    <source>
        <dbReference type="ARBA" id="ARBA00022801"/>
    </source>
</evidence>
<dbReference type="Gene3D" id="2.60.120.10">
    <property type="entry name" value="Jelly Rolls"/>
    <property type="match status" value="1"/>
</dbReference>
<feature type="signal peptide" evidence="3">
    <location>
        <begin position="1"/>
        <end position="18"/>
    </location>
</feature>
<dbReference type="Proteomes" id="UP001139971">
    <property type="component" value="Unassembled WGS sequence"/>
</dbReference>
<keyword evidence="7" id="KW-1185">Reference proteome</keyword>
<dbReference type="AlphaFoldDB" id="A0A9X3YQ56"/>
<keyword evidence="3" id="KW-0732">Signal</keyword>
<dbReference type="InterPro" id="IPR037459">
    <property type="entry name" value="RhgT-like"/>
</dbReference>
<dbReference type="RefSeq" id="WP_263543581.1">
    <property type="nucleotide sequence ID" value="NZ_JAOVZO020000023.1"/>
</dbReference>
<dbReference type="Pfam" id="PF07883">
    <property type="entry name" value="Cupin_2"/>
    <property type="match status" value="1"/>
</dbReference>
<evidence type="ECO:0000313" key="7">
    <source>
        <dbReference type="Proteomes" id="UP001139971"/>
    </source>
</evidence>
<dbReference type="SUPFAM" id="SSF51182">
    <property type="entry name" value="RmlC-like cupins"/>
    <property type="match status" value="1"/>
</dbReference>
<gene>
    <name evidence="6" type="ORF">OD750_025780</name>
</gene>
<evidence type="ECO:0000313" key="6">
    <source>
        <dbReference type="EMBL" id="MDC8015949.1"/>
    </source>
</evidence>
<protein>
    <submittedName>
        <fullName evidence="6">GDSL-type esterase/lipase family protein</fullName>
    </submittedName>
</protein>
<dbReference type="InterPro" id="IPR011051">
    <property type="entry name" value="RmlC_Cupin_sf"/>
</dbReference>
<evidence type="ECO:0000256" key="3">
    <source>
        <dbReference type="SAM" id="SignalP"/>
    </source>
</evidence>
<feature type="domain" description="Cupin type-2" evidence="4">
    <location>
        <begin position="305"/>
        <end position="362"/>
    </location>
</feature>
<reference evidence="6" key="1">
    <citation type="submission" date="2023-02" db="EMBL/GenBank/DDBJ databases">
        <title>Tahibacter soli sp. nov. isolated from soil.</title>
        <authorList>
            <person name="Baek J.H."/>
            <person name="Lee J.K."/>
            <person name="Choi D.G."/>
            <person name="Jeon C.O."/>
        </authorList>
    </citation>
    <scope>NUCLEOTIDE SEQUENCE</scope>
    <source>
        <strain evidence="6">BL</strain>
    </source>
</reference>
<evidence type="ECO:0000256" key="1">
    <source>
        <dbReference type="ARBA" id="ARBA00008668"/>
    </source>
</evidence>
<sequence>MRRIAAGLLALVAGGAGAQALAPPVQRVFVVGDSTACDYEPARAPRTGWGQVFGEWFDRGVDVRNRAQNGRSARSFIEQGWLYGVAREIGPGDLLLIQFGHNDEKIDDPARYNDPVAAFPLWLMQYVEMARAVGATPVLITPVARRRFAGDRAVDAHGPYAEAVRALARREGVASIDLARLSLDWLAALGPDASKRYYLHVPEQNLADNTHFHRRGALAIACLVAGELRREGLIAPARYVRDADCAVGAAPAVDTGSAIVREADVGRTQPGPHGGAGPTTAYPFFADAQDLKFVLRKRVLHRDAGIGLHRHDKDEIYYVVSGRGAYVLDGVEREVGPGDAMLTRPGSVHALSQLGDDDLVVLIGYTRP</sequence>
<dbReference type="InterPro" id="IPR014710">
    <property type="entry name" value="RmlC-like_jellyroll"/>
</dbReference>
<dbReference type="PANTHER" id="PTHR43695:SF1">
    <property type="entry name" value="RHAMNOGALACTURONAN ACETYLESTERASE"/>
    <property type="match status" value="1"/>
</dbReference>
<organism evidence="6 7">
    <name type="scientific">Tahibacter soli</name>
    <dbReference type="NCBI Taxonomy" id="2983605"/>
    <lineage>
        <taxon>Bacteria</taxon>
        <taxon>Pseudomonadati</taxon>
        <taxon>Pseudomonadota</taxon>
        <taxon>Gammaproteobacteria</taxon>
        <taxon>Lysobacterales</taxon>
        <taxon>Rhodanobacteraceae</taxon>
        <taxon>Tahibacter</taxon>
    </lineage>
</organism>
<dbReference type="GO" id="GO:0016788">
    <property type="term" value="F:hydrolase activity, acting on ester bonds"/>
    <property type="evidence" value="ECO:0007669"/>
    <property type="project" value="UniProtKB-ARBA"/>
</dbReference>
<name>A0A9X3YQ56_9GAMM</name>
<proteinExistence type="inferred from homology"/>
<dbReference type="PANTHER" id="PTHR43695">
    <property type="entry name" value="PUTATIVE (AFU_ORTHOLOGUE AFUA_2G17250)-RELATED"/>
    <property type="match status" value="1"/>
</dbReference>